<sequence>MSSQPTQSSKSNQSGNVSDATEVQTRRSSRVTTPMKRSGMIQPSPDSRRSITQPLLSERPDIDPSSQTKKRTEAPTDSDSTPQITPVQSQKPRNKKPTKKPKKTTGATSVGNSEANPGTTIDLAQDSDEENAKAKFKRQRKNLEEDDIKVFFSEPFRRKDDPADKPPSTYSCLWCKKEVRVSASSLSNLRVHRDGSRQTGRVSNGCPNRAKAIAAGAKLPQTALDEEKKKKGTQEITSHFARVEKFDNIILNRIVVLWLLRQAIPWNRVEDPYLQAAFNYCEPAANLFKRKWAATASRTAYLELQEEVVRQIKATNSKFNLIHDVWTTKGNRYGFIGVSASFIDNDWNYVVLHLSLKLVAWFHQGELLAAPIVNILKKHQLYNKMLCQTTDSGSNNNTMAEEMHTKLALLDTDGNFEWEHKTMHIKCFCHKMALVVNAGLKELGLQSPPPPKMKKVFLGSFPYSNTMPKITEENEDGNEGDNEDSDSNSEAGSDHTEEDDAESDDDDEDDTDESQEANKGAKDGQKESSSKANRNNSNDLNDLVTALDFVVKKITGSCAWRQEFERRAAGKGLKNLIAGYGIRWNIIYESRTRAYEAREVIDAILHDEYDKYKQQRSKSSRKENPKKLGHFKEIQFTKKEWAMINELNEELEPFNRLTKLMEGDGPTGAFILPNYYKIISELKNKEDTCNRGHPMHPMYVKMIKKLETYENEALECHTLIMATLLHPKLRLKAFTHCWPEKADFARKLLEKEFAKRVEDLKKQKEDNIQLVEKEAPPVEQHDIFEMFNAPARTDESKELEVYINSMDRLPLPASNDPKSILIWWKV</sequence>
<evidence type="ECO:0000256" key="1">
    <source>
        <dbReference type="SAM" id="MobiDB-lite"/>
    </source>
</evidence>
<feature type="compositionally biased region" description="Polar residues" evidence="1">
    <location>
        <begin position="530"/>
        <end position="539"/>
    </location>
</feature>
<dbReference type="PANTHER" id="PTHR47501:SF5">
    <property type="entry name" value="HAT C-TERMINAL DIMERISATION DOMAIN-CONTAINING PROTEIN"/>
    <property type="match status" value="1"/>
</dbReference>
<proteinExistence type="predicted"/>
<feature type="compositionally biased region" description="Polar residues" evidence="1">
    <location>
        <begin position="1"/>
        <end position="23"/>
    </location>
</feature>
<gene>
    <name evidence="2" type="ORF">PGT21_004766</name>
</gene>
<comment type="caution">
    <text evidence="2">The sequence shown here is derived from an EMBL/GenBank/DDBJ whole genome shotgun (WGS) entry which is preliminary data.</text>
</comment>
<feature type="region of interest" description="Disordered" evidence="1">
    <location>
        <begin position="466"/>
        <end position="539"/>
    </location>
</feature>
<feature type="compositionally biased region" description="Polar residues" evidence="1">
    <location>
        <begin position="75"/>
        <end position="90"/>
    </location>
</feature>
<feature type="compositionally biased region" description="Acidic residues" evidence="1">
    <location>
        <begin position="496"/>
        <end position="515"/>
    </location>
</feature>
<dbReference type="PANTHER" id="PTHR47501">
    <property type="entry name" value="TRANSPOSASE-RELATED"/>
    <property type="match status" value="1"/>
</dbReference>
<organism evidence="2 3">
    <name type="scientific">Puccinia graminis f. sp. tritici</name>
    <dbReference type="NCBI Taxonomy" id="56615"/>
    <lineage>
        <taxon>Eukaryota</taxon>
        <taxon>Fungi</taxon>
        <taxon>Dikarya</taxon>
        <taxon>Basidiomycota</taxon>
        <taxon>Pucciniomycotina</taxon>
        <taxon>Pucciniomycetes</taxon>
        <taxon>Pucciniales</taxon>
        <taxon>Pucciniaceae</taxon>
        <taxon>Puccinia</taxon>
    </lineage>
</organism>
<feature type="compositionally biased region" description="Basic and acidic residues" evidence="1">
    <location>
        <begin position="519"/>
        <end position="529"/>
    </location>
</feature>
<dbReference type="EMBL" id="VSWC01000196">
    <property type="protein sequence ID" value="KAA1065608.1"/>
    <property type="molecule type" value="Genomic_DNA"/>
</dbReference>
<name>A0A5B0LPT9_PUCGR</name>
<evidence type="ECO:0000313" key="3">
    <source>
        <dbReference type="Proteomes" id="UP000324748"/>
    </source>
</evidence>
<keyword evidence="3" id="KW-1185">Reference proteome</keyword>
<reference evidence="2 3" key="1">
    <citation type="submission" date="2019-05" db="EMBL/GenBank/DDBJ databases">
        <title>Emergence of the Ug99 lineage of the wheat stem rust pathogen through somatic hybridization.</title>
        <authorList>
            <person name="Li F."/>
            <person name="Upadhyaya N.M."/>
            <person name="Sperschneider J."/>
            <person name="Matny O."/>
            <person name="Nguyen-Phuc H."/>
            <person name="Mago R."/>
            <person name="Raley C."/>
            <person name="Miller M.E."/>
            <person name="Silverstein K.A.T."/>
            <person name="Henningsen E."/>
            <person name="Hirsch C.D."/>
            <person name="Visser B."/>
            <person name="Pretorius Z.A."/>
            <person name="Steffenson B.J."/>
            <person name="Schwessinger B."/>
            <person name="Dodds P.N."/>
            <person name="Figueroa M."/>
        </authorList>
    </citation>
    <scope>NUCLEOTIDE SEQUENCE [LARGE SCALE GENOMIC DNA]</scope>
    <source>
        <strain evidence="2">21-0</strain>
    </source>
</reference>
<evidence type="ECO:0000313" key="2">
    <source>
        <dbReference type="EMBL" id="KAA1065608.1"/>
    </source>
</evidence>
<dbReference type="SUPFAM" id="SSF53098">
    <property type="entry name" value="Ribonuclease H-like"/>
    <property type="match status" value="1"/>
</dbReference>
<evidence type="ECO:0008006" key="4">
    <source>
        <dbReference type="Google" id="ProtNLM"/>
    </source>
</evidence>
<feature type="compositionally biased region" description="Polar residues" evidence="1">
    <location>
        <begin position="106"/>
        <end position="119"/>
    </location>
</feature>
<dbReference type="InterPro" id="IPR012337">
    <property type="entry name" value="RNaseH-like_sf"/>
</dbReference>
<dbReference type="AlphaFoldDB" id="A0A5B0LPT9"/>
<feature type="compositionally biased region" description="Basic residues" evidence="1">
    <location>
        <begin position="92"/>
        <end position="103"/>
    </location>
</feature>
<feature type="region of interest" description="Disordered" evidence="1">
    <location>
        <begin position="1"/>
        <end position="141"/>
    </location>
</feature>
<protein>
    <recommendedName>
        <fullName evidence="4">hAT-like transposase RNase-H fold domain-containing protein</fullName>
    </recommendedName>
</protein>
<feature type="compositionally biased region" description="Acidic residues" evidence="1">
    <location>
        <begin position="473"/>
        <end position="487"/>
    </location>
</feature>
<dbReference type="OrthoDB" id="2506775at2759"/>
<accession>A0A5B0LPT9</accession>
<dbReference type="Proteomes" id="UP000324748">
    <property type="component" value="Unassembled WGS sequence"/>
</dbReference>